<dbReference type="Pfam" id="PF13304">
    <property type="entry name" value="AAA_21"/>
    <property type="match status" value="1"/>
</dbReference>
<dbReference type="InterPro" id="IPR027417">
    <property type="entry name" value="P-loop_NTPase"/>
</dbReference>
<feature type="domain" description="ATPase AAA-type core" evidence="1">
    <location>
        <begin position="76"/>
        <end position="164"/>
    </location>
</feature>
<evidence type="ECO:0000259" key="1">
    <source>
        <dbReference type="Pfam" id="PF13304"/>
    </source>
</evidence>
<organism evidence="2">
    <name type="scientific">Caldiarchaeum subterraneum</name>
    <dbReference type="NCBI Taxonomy" id="311458"/>
    <lineage>
        <taxon>Archaea</taxon>
        <taxon>Nitrososphaerota</taxon>
        <taxon>Candidatus Caldarchaeales</taxon>
        <taxon>Candidatus Caldarchaeaceae</taxon>
        <taxon>Candidatus Caldarchaeum</taxon>
    </lineage>
</organism>
<dbReference type="Gene3D" id="3.40.50.300">
    <property type="entry name" value="P-loop containing nucleotide triphosphate hydrolases"/>
    <property type="match status" value="1"/>
</dbReference>
<dbReference type="SUPFAM" id="SSF52540">
    <property type="entry name" value="P-loop containing nucleoside triphosphate hydrolases"/>
    <property type="match status" value="1"/>
</dbReference>
<comment type="caution">
    <text evidence="2">The sequence shown here is derived from an EMBL/GenBank/DDBJ whole genome shotgun (WGS) entry which is preliminary data.</text>
</comment>
<proteinExistence type="predicted"/>
<sequence length="174" mass="19455">MLQYVISSLRLFFNRVLLIRHPDLGKVREPSILVGSHTISERGETLNAQIARMFLSGVLPERIENALKNLFPDFVLKIELTSDGRVFPSVRDRLYGAKIHSPSLPDGFYKVLHILTALESKPSILCIDEIENSLHSEILEYVVNELKNSGVQCLIATHSPVVVDVAGLENLLLV</sequence>
<evidence type="ECO:0000313" key="2">
    <source>
        <dbReference type="EMBL" id="HHR41117.1"/>
    </source>
</evidence>
<dbReference type="InterPro" id="IPR003959">
    <property type="entry name" value="ATPase_AAA_core"/>
</dbReference>
<dbReference type="GO" id="GO:0005524">
    <property type="term" value="F:ATP binding"/>
    <property type="evidence" value="ECO:0007669"/>
    <property type="project" value="UniProtKB-KW"/>
</dbReference>
<reference evidence="2" key="1">
    <citation type="journal article" date="2020" name="mSystems">
        <title>Genome- and Community-Level Interaction Insights into Carbon Utilization and Element Cycling Functions of Hydrothermarchaeota in Hydrothermal Sediment.</title>
        <authorList>
            <person name="Zhou Z."/>
            <person name="Liu Y."/>
            <person name="Xu W."/>
            <person name="Pan J."/>
            <person name="Luo Z.H."/>
            <person name="Li M."/>
        </authorList>
    </citation>
    <scope>NUCLEOTIDE SEQUENCE [LARGE SCALE GENOMIC DNA]</scope>
    <source>
        <strain evidence="2">SpSt-1084</strain>
    </source>
</reference>
<dbReference type="EMBL" id="DRXS01000254">
    <property type="protein sequence ID" value="HHR41117.1"/>
    <property type="molecule type" value="Genomic_DNA"/>
</dbReference>
<name>A0A7C5Y626_CALS0</name>
<dbReference type="AlphaFoldDB" id="A0A7C5Y626"/>
<accession>A0A7C5Y626</accession>
<keyword evidence="2" id="KW-0067">ATP-binding</keyword>
<keyword evidence="2" id="KW-0547">Nucleotide-binding</keyword>
<protein>
    <submittedName>
        <fullName evidence="2">ATP-binding protein</fullName>
    </submittedName>
</protein>
<dbReference type="GO" id="GO:0016887">
    <property type="term" value="F:ATP hydrolysis activity"/>
    <property type="evidence" value="ECO:0007669"/>
    <property type="project" value="InterPro"/>
</dbReference>
<gene>
    <name evidence="2" type="ORF">ENM42_04725</name>
</gene>